<dbReference type="InterPro" id="IPR006096">
    <property type="entry name" value="Glu/Leu/Phe/Val/Trp_DH_C"/>
</dbReference>
<keyword evidence="2 6" id="KW-0560">Oxidoreductase</keyword>
<evidence type="ECO:0000256" key="1">
    <source>
        <dbReference type="ARBA" id="ARBA00006382"/>
    </source>
</evidence>
<evidence type="ECO:0000256" key="2">
    <source>
        <dbReference type="ARBA" id="ARBA00023002"/>
    </source>
</evidence>
<dbReference type="GO" id="GO:0016639">
    <property type="term" value="F:oxidoreductase activity, acting on the CH-NH2 group of donors, NAD or NADP as acceptor"/>
    <property type="evidence" value="ECO:0007669"/>
    <property type="project" value="InterPro"/>
</dbReference>
<evidence type="ECO:0000256" key="5">
    <source>
        <dbReference type="PIRSR" id="PIRSR000188-2"/>
    </source>
</evidence>
<evidence type="ECO:0000256" key="6">
    <source>
        <dbReference type="RuleBase" id="RU004417"/>
    </source>
</evidence>
<comment type="caution">
    <text evidence="8">The sequence shown here is derived from an EMBL/GenBank/DDBJ whole genome shotgun (WGS) entry which is preliminary data.</text>
</comment>
<keyword evidence="3 5" id="KW-0520">NAD</keyword>
<dbReference type="InterPro" id="IPR033524">
    <property type="entry name" value="Glu/Leu/Phe/Val_DH_AS"/>
</dbReference>
<dbReference type="SUPFAM" id="SSF51735">
    <property type="entry name" value="NAD(P)-binding Rossmann-fold domains"/>
    <property type="match status" value="1"/>
</dbReference>
<evidence type="ECO:0000259" key="7">
    <source>
        <dbReference type="SMART" id="SM00839"/>
    </source>
</evidence>
<dbReference type="InterPro" id="IPR006095">
    <property type="entry name" value="Glu/Leu/Phe/Val/Trp_DH"/>
</dbReference>
<dbReference type="SMART" id="SM00839">
    <property type="entry name" value="ELFV_dehydrog"/>
    <property type="match status" value="1"/>
</dbReference>
<dbReference type="Pfam" id="PF02812">
    <property type="entry name" value="ELFV_dehydrog_N"/>
    <property type="match status" value="1"/>
</dbReference>
<gene>
    <name evidence="8" type="ORF">I6N95_05740</name>
</gene>
<evidence type="ECO:0000313" key="9">
    <source>
        <dbReference type="Proteomes" id="UP000674938"/>
    </source>
</evidence>
<dbReference type="InterPro" id="IPR016211">
    <property type="entry name" value="Glu/Phe/Leu/Val/Trp_DH_bac/arc"/>
</dbReference>
<dbReference type="Proteomes" id="UP000674938">
    <property type="component" value="Unassembled WGS sequence"/>
</dbReference>
<dbReference type="PROSITE" id="PS00074">
    <property type="entry name" value="GLFV_DEHYDROGENASE"/>
    <property type="match status" value="1"/>
</dbReference>
<keyword evidence="9" id="KW-1185">Reference proteome</keyword>
<dbReference type="Pfam" id="PF00208">
    <property type="entry name" value="ELFV_dehydrog"/>
    <property type="match status" value="2"/>
</dbReference>
<evidence type="ECO:0000256" key="3">
    <source>
        <dbReference type="ARBA" id="ARBA00023027"/>
    </source>
</evidence>
<evidence type="ECO:0000256" key="4">
    <source>
        <dbReference type="PIRSR" id="PIRSR000188-1"/>
    </source>
</evidence>
<dbReference type="FunFam" id="3.40.50.10860:FF:000010">
    <property type="entry name" value="Leucine dehydrogenase"/>
    <property type="match status" value="1"/>
</dbReference>
<dbReference type="PIRSF" id="PIRSF000188">
    <property type="entry name" value="Phe_leu_dh"/>
    <property type="match status" value="1"/>
</dbReference>
<feature type="binding site" evidence="5">
    <location>
        <begin position="182"/>
        <end position="187"/>
    </location>
    <ligand>
        <name>NAD(+)</name>
        <dbReference type="ChEBI" id="CHEBI:57540"/>
    </ligand>
</feature>
<reference evidence="8" key="1">
    <citation type="submission" date="2020-12" db="EMBL/GenBank/DDBJ databases">
        <title>Vagococcus allomyrinae sp. nov. and Enterococcus lavae sp. nov., isolated from the larvae of Allomyrina dichotoma.</title>
        <authorList>
            <person name="Lee S.D."/>
        </authorList>
    </citation>
    <scope>NUCLEOTIDE SEQUENCE</scope>
    <source>
        <strain evidence="8">BWB3-3</strain>
    </source>
</reference>
<dbReference type="CDD" id="cd01075">
    <property type="entry name" value="NAD_bind_Leu_Phe_Val_DH"/>
    <property type="match status" value="1"/>
</dbReference>
<dbReference type="PANTHER" id="PTHR42722:SF1">
    <property type="entry name" value="VALINE DEHYDROGENASE"/>
    <property type="match status" value="1"/>
</dbReference>
<dbReference type="GO" id="GO:0006520">
    <property type="term" value="P:amino acid metabolic process"/>
    <property type="evidence" value="ECO:0007669"/>
    <property type="project" value="InterPro"/>
</dbReference>
<dbReference type="PRINTS" id="PR00082">
    <property type="entry name" value="GLFDHDRGNASE"/>
</dbReference>
<dbReference type="GO" id="GO:0000166">
    <property type="term" value="F:nucleotide binding"/>
    <property type="evidence" value="ECO:0007669"/>
    <property type="project" value="UniProtKB-KW"/>
</dbReference>
<dbReference type="PANTHER" id="PTHR42722">
    <property type="entry name" value="LEUCINE DEHYDROGENASE"/>
    <property type="match status" value="1"/>
</dbReference>
<dbReference type="Gene3D" id="3.40.50.10860">
    <property type="entry name" value="Leucine Dehydrogenase, chain A, domain 1"/>
    <property type="match status" value="1"/>
</dbReference>
<evidence type="ECO:0000313" key="8">
    <source>
        <dbReference type="EMBL" id="MBP1040498.1"/>
    </source>
</evidence>
<proteinExistence type="inferred from homology"/>
<organism evidence="8 9">
    <name type="scientific">Vagococcus allomyrinae</name>
    <dbReference type="NCBI Taxonomy" id="2794353"/>
    <lineage>
        <taxon>Bacteria</taxon>
        <taxon>Bacillati</taxon>
        <taxon>Bacillota</taxon>
        <taxon>Bacilli</taxon>
        <taxon>Lactobacillales</taxon>
        <taxon>Enterococcaceae</taxon>
        <taxon>Vagococcus</taxon>
    </lineage>
</organism>
<feature type="domain" description="Glutamate/phenylalanine/leucine/valine/L-tryptophan dehydrogenase C-terminal" evidence="7">
    <location>
        <begin position="146"/>
        <end position="354"/>
    </location>
</feature>
<dbReference type="InterPro" id="IPR046346">
    <property type="entry name" value="Aminoacid_DH-like_N_sf"/>
</dbReference>
<sequence length="367" mass="39927">MDMILFEEMSIGDYEQVVFCQDKASGLKAIIAIHDTTLGPALGGCRMWPYESEEAALRDVLRLSRGMTYKNAAAGLNIGGGKSVIIGNPKTDKSEALFRAMGRYVESLNGRYIIAEDVGTNEYDMNNIYLETDYVTGSTARAGASGNPSPKTALGVYYAMKRTAKEVYGDNSLQGKTIAIQGLGNVAYDLCQLINQEGGHLVVTDINQEAIQRVVRDFDAKAVGVEEIYGVTADIFSPCALGAVLNDETIPQLKVKAICGSANNQLADIERHSQLLSQLEILYAPDFIVNSGGVINVADELSGYDEERATVKVKAIYEQMGQVFEIAKREAITTAEAANHLAEQRIAQMLNVRRTFLQTGKSAICKR</sequence>
<accession>A0A940SVN1</accession>
<dbReference type="AlphaFoldDB" id="A0A940SVN1"/>
<dbReference type="SUPFAM" id="SSF53223">
    <property type="entry name" value="Aminoacid dehydrogenase-like, N-terminal domain"/>
    <property type="match status" value="1"/>
</dbReference>
<comment type="similarity">
    <text evidence="1 6">Belongs to the Glu/Leu/Phe/Val dehydrogenases family.</text>
</comment>
<feature type="active site" description="Proton donor/acceptor" evidence="4">
    <location>
        <position position="82"/>
    </location>
</feature>
<dbReference type="EMBL" id="JAEEGA010000003">
    <property type="protein sequence ID" value="MBP1040498.1"/>
    <property type="molecule type" value="Genomic_DNA"/>
</dbReference>
<keyword evidence="5" id="KW-0547">Nucleotide-binding</keyword>
<dbReference type="Gene3D" id="3.40.50.720">
    <property type="entry name" value="NAD(P)-binding Rossmann-like Domain"/>
    <property type="match status" value="1"/>
</dbReference>
<dbReference type="InterPro" id="IPR036291">
    <property type="entry name" value="NAD(P)-bd_dom_sf"/>
</dbReference>
<name>A0A940SVN1_9ENTE</name>
<dbReference type="InterPro" id="IPR006097">
    <property type="entry name" value="Glu/Leu/Phe/Val/Trp_DH_dimer"/>
</dbReference>
<protein>
    <submittedName>
        <fullName evidence="8">Glu/Leu/Phe/Val dehydrogenase</fullName>
    </submittedName>
</protein>